<protein>
    <submittedName>
        <fullName evidence="4">Acyl carrier protein phosphodiesterase</fullName>
        <ecNumber evidence="4">3.1.4.14</ecNumber>
    </submittedName>
</protein>
<proteinExistence type="predicted"/>
<dbReference type="EC" id="3.1.4.14" evidence="4"/>
<dbReference type="GO" id="GO:0008770">
    <property type="term" value="F:[acyl-carrier-protein] phosphodiesterase activity"/>
    <property type="evidence" value="ECO:0007669"/>
    <property type="project" value="UniProtKB-EC"/>
</dbReference>
<reference evidence="4 5" key="1">
    <citation type="submission" date="2015-07" db="EMBL/GenBank/DDBJ databases">
        <title>Draft genome sequence of the Amantichitinum ursilacus IGB-41, a new chitin-degrading bacterium.</title>
        <authorList>
            <person name="Kirstahler P."/>
            <person name="Guenther M."/>
            <person name="Grumaz C."/>
            <person name="Rupp S."/>
            <person name="Zibek S."/>
            <person name="Sohn K."/>
        </authorList>
    </citation>
    <scope>NUCLEOTIDE SEQUENCE [LARGE SCALE GENOMIC DNA]</scope>
    <source>
        <strain evidence="4 5">IGB-41</strain>
    </source>
</reference>
<evidence type="ECO:0000256" key="3">
    <source>
        <dbReference type="ARBA" id="ARBA00023098"/>
    </source>
</evidence>
<keyword evidence="1" id="KW-0444">Lipid biosynthesis</keyword>
<evidence type="ECO:0000256" key="2">
    <source>
        <dbReference type="ARBA" id="ARBA00022801"/>
    </source>
</evidence>
<dbReference type="PIRSF" id="PIRSF011489">
    <property type="entry name" value="DUF479"/>
    <property type="match status" value="1"/>
</dbReference>
<dbReference type="EMBL" id="LAQT01000001">
    <property type="protein sequence ID" value="KPC55248.1"/>
    <property type="molecule type" value="Genomic_DNA"/>
</dbReference>
<dbReference type="PANTHER" id="PTHR38764:SF1">
    <property type="entry name" value="ACYL CARRIER PROTEIN PHOSPHODIESTERASE"/>
    <property type="match status" value="1"/>
</dbReference>
<dbReference type="PANTHER" id="PTHR38764">
    <property type="entry name" value="ACYL CARRIER PROTEIN PHOSPHODIESTERASE"/>
    <property type="match status" value="1"/>
</dbReference>
<accession>A0A0N0GR18</accession>
<dbReference type="GO" id="GO:0006633">
    <property type="term" value="P:fatty acid biosynthetic process"/>
    <property type="evidence" value="ECO:0007669"/>
    <property type="project" value="InterPro"/>
</dbReference>
<dbReference type="InterPro" id="IPR007431">
    <property type="entry name" value="ACP_PD"/>
</dbReference>
<keyword evidence="3" id="KW-0443">Lipid metabolism</keyword>
<gene>
    <name evidence="4" type="primary">acpH</name>
    <name evidence="4" type="ORF">WG78_01280</name>
</gene>
<dbReference type="STRING" id="857265.WG78_01280"/>
<sequence>MNYLAHTLLGGPSAADKTGALLGDFVKGTLPGALPLDLAHGVALHRSIDAFTDAHPLFARSRERVSPARRRYAGIMIDMFYDHLLARHWADLGRGDLAQFAQSVYAALDEHAHWLPPRLASISPRMRQFDWLTAYRELSAVRQAIDSMSVHRLSQPNALAGAVDELERDYAGFEADFLAFWPEVCHHAAAFKWPPVAH</sequence>
<dbReference type="OrthoDB" id="8442777at2"/>
<dbReference type="AlphaFoldDB" id="A0A0N0GR18"/>
<evidence type="ECO:0000313" key="4">
    <source>
        <dbReference type="EMBL" id="KPC55248.1"/>
    </source>
</evidence>
<dbReference type="RefSeq" id="WP_053935964.1">
    <property type="nucleotide sequence ID" value="NZ_LAQT01000001.1"/>
</dbReference>
<dbReference type="PATRIC" id="fig|857265.3.peg.270"/>
<dbReference type="Pfam" id="PF04336">
    <property type="entry name" value="ACP_PD"/>
    <property type="match status" value="1"/>
</dbReference>
<evidence type="ECO:0000313" key="5">
    <source>
        <dbReference type="Proteomes" id="UP000037939"/>
    </source>
</evidence>
<keyword evidence="2 4" id="KW-0378">Hydrolase</keyword>
<organism evidence="4 5">
    <name type="scientific">Amantichitinum ursilacus</name>
    <dbReference type="NCBI Taxonomy" id="857265"/>
    <lineage>
        <taxon>Bacteria</taxon>
        <taxon>Pseudomonadati</taxon>
        <taxon>Pseudomonadota</taxon>
        <taxon>Betaproteobacteria</taxon>
        <taxon>Neisseriales</taxon>
        <taxon>Chitinibacteraceae</taxon>
        <taxon>Amantichitinum</taxon>
    </lineage>
</organism>
<dbReference type="Proteomes" id="UP000037939">
    <property type="component" value="Unassembled WGS sequence"/>
</dbReference>
<keyword evidence="5" id="KW-1185">Reference proteome</keyword>
<name>A0A0N0GR18_9NEIS</name>
<comment type="caution">
    <text evidence="4">The sequence shown here is derived from an EMBL/GenBank/DDBJ whole genome shotgun (WGS) entry which is preliminary data.</text>
</comment>
<evidence type="ECO:0000256" key="1">
    <source>
        <dbReference type="ARBA" id="ARBA00022516"/>
    </source>
</evidence>